<proteinExistence type="predicted"/>
<organism evidence="1 2">
    <name type="scientific">Microscilla marina ATCC 23134</name>
    <dbReference type="NCBI Taxonomy" id="313606"/>
    <lineage>
        <taxon>Bacteria</taxon>
        <taxon>Pseudomonadati</taxon>
        <taxon>Bacteroidota</taxon>
        <taxon>Cytophagia</taxon>
        <taxon>Cytophagales</taxon>
        <taxon>Microscillaceae</taxon>
        <taxon>Microscilla</taxon>
    </lineage>
</organism>
<keyword evidence="2" id="KW-1185">Reference proteome</keyword>
<accession>A1ZLZ5</accession>
<reference evidence="1 2" key="1">
    <citation type="submission" date="2007-01" db="EMBL/GenBank/DDBJ databases">
        <authorList>
            <person name="Haygood M."/>
            <person name="Podell S."/>
            <person name="Anderson C."/>
            <person name="Hopkinson B."/>
            <person name="Roe K."/>
            <person name="Barbeau K."/>
            <person name="Gaasterland T."/>
            <person name="Ferriera S."/>
            <person name="Johnson J."/>
            <person name="Kravitz S."/>
            <person name="Beeson K."/>
            <person name="Sutton G."/>
            <person name="Rogers Y.-H."/>
            <person name="Friedman R."/>
            <person name="Frazier M."/>
            <person name="Venter J.C."/>
        </authorList>
    </citation>
    <scope>NUCLEOTIDE SEQUENCE [LARGE SCALE GENOMIC DNA]</scope>
    <source>
        <strain evidence="1 2">ATCC 23134</strain>
    </source>
</reference>
<sequence>MFTFCSPPFFASIEFHLLSLHQLQDNYQIIVRAYFFKH</sequence>
<comment type="caution">
    <text evidence="1">The sequence shown here is derived from an EMBL/GenBank/DDBJ whole genome shotgun (WGS) entry which is preliminary data.</text>
</comment>
<dbReference type="Proteomes" id="UP000004095">
    <property type="component" value="Unassembled WGS sequence"/>
</dbReference>
<protein>
    <submittedName>
        <fullName evidence="1">Uncharacterized protein</fullName>
    </submittedName>
</protein>
<evidence type="ECO:0000313" key="1">
    <source>
        <dbReference type="EMBL" id="EAY28527.1"/>
    </source>
</evidence>
<dbReference type="AlphaFoldDB" id="A1ZLZ5"/>
<gene>
    <name evidence="1" type="ORF">M23134_04374</name>
</gene>
<evidence type="ECO:0000313" key="2">
    <source>
        <dbReference type="Proteomes" id="UP000004095"/>
    </source>
</evidence>
<dbReference type="EMBL" id="AAWS01000015">
    <property type="protein sequence ID" value="EAY28527.1"/>
    <property type="molecule type" value="Genomic_DNA"/>
</dbReference>
<name>A1ZLZ5_MICM2</name>